<evidence type="ECO:0000313" key="2">
    <source>
        <dbReference type="EMBL" id="CAH1981140.1"/>
    </source>
</evidence>
<gene>
    <name evidence="2" type="ORF">ACAOBT_LOCUS14326</name>
</gene>
<keyword evidence="1" id="KW-0472">Membrane</keyword>
<name>A0A9P0PHR1_ACAOB</name>
<evidence type="ECO:0000256" key="1">
    <source>
        <dbReference type="SAM" id="Phobius"/>
    </source>
</evidence>
<dbReference type="AlphaFoldDB" id="A0A9P0PHR1"/>
<keyword evidence="3" id="KW-1185">Reference proteome</keyword>
<keyword evidence="1" id="KW-0812">Transmembrane</keyword>
<sequence length="96" mass="10999">MRSSNKIKRKTADIEEIIAVVETDNAIVEETSDEVEPSSSEKEVLLLNPLLLEMRSRRTKQRISDSEHKKIARITILYILAFFALALVTFFVTYLA</sequence>
<reference evidence="2" key="1">
    <citation type="submission" date="2022-03" db="EMBL/GenBank/DDBJ databases">
        <authorList>
            <person name="Sayadi A."/>
        </authorList>
    </citation>
    <scope>NUCLEOTIDE SEQUENCE</scope>
</reference>
<evidence type="ECO:0000313" key="3">
    <source>
        <dbReference type="Proteomes" id="UP001152888"/>
    </source>
</evidence>
<dbReference type="Proteomes" id="UP001152888">
    <property type="component" value="Unassembled WGS sequence"/>
</dbReference>
<organism evidence="2 3">
    <name type="scientific">Acanthoscelides obtectus</name>
    <name type="common">Bean weevil</name>
    <name type="synonym">Bruchus obtectus</name>
    <dbReference type="NCBI Taxonomy" id="200917"/>
    <lineage>
        <taxon>Eukaryota</taxon>
        <taxon>Metazoa</taxon>
        <taxon>Ecdysozoa</taxon>
        <taxon>Arthropoda</taxon>
        <taxon>Hexapoda</taxon>
        <taxon>Insecta</taxon>
        <taxon>Pterygota</taxon>
        <taxon>Neoptera</taxon>
        <taxon>Endopterygota</taxon>
        <taxon>Coleoptera</taxon>
        <taxon>Polyphaga</taxon>
        <taxon>Cucujiformia</taxon>
        <taxon>Chrysomeloidea</taxon>
        <taxon>Chrysomelidae</taxon>
        <taxon>Bruchinae</taxon>
        <taxon>Bruchini</taxon>
        <taxon>Acanthoscelides</taxon>
    </lineage>
</organism>
<dbReference type="OrthoDB" id="6753231at2759"/>
<protein>
    <submittedName>
        <fullName evidence="2">Uncharacterized protein</fullName>
    </submittedName>
</protein>
<dbReference type="EMBL" id="CAKOFQ010006905">
    <property type="protein sequence ID" value="CAH1981140.1"/>
    <property type="molecule type" value="Genomic_DNA"/>
</dbReference>
<accession>A0A9P0PHR1</accession>
<proteinExistence type="predicted"/>
<feature type="transmembrane region" description="Helical" evidence="1">
    <location>
        <begin position="71"/>
        <end position="95"/>
    </location>
</feature>
<comment type="caution">
    <text evidence="2">The sequence shown here is derived from an EMBL/GenBank/DDBJ whole genome shotgun (WGS) entry which is preliminary data.</text>
</comment>
<keyword evidence="1" id="KW-1133">Transmembrane helix</keyword>